<gene>
    <name evidence="1" type="ORF">Patl1_15571</name>
</gene>
<name>A0ACC1B5R3_9ROSI</name>
<comment type="caution">
    <text evidence="1">The sequence shown here is derived from an EMBL/GenBank/DDBJ whole genome shotgun (WGS) entry which is preliminary data.</text>
</comment>
<dbReference type="EMBL" id="CM047902">
    <property type="protein sequence ID" value="KAJ0094286.1"/>
    <property type="molecule type" value="Genomic_DNA"/>
</dbReference>
<sequence>MVIVAKNPCLHLGDVRVLKVVDVPTLYHMVDYKIFPAKGKWMEISTLFVGIVISFLLANISPYKAMCWQCILLAKLASIAVDFSKIKVPTKIPQHLQVQDLVPKMGTIKSFTSDEARQFYDLDIEVKGFKDYIDDAFYYKHYFGISTEGEILSGQIMKMAKSFRKKRDLEGIKLIVKSLIKEAREWFNKMENVSDGLEKVFIKASTWYYVTYHPSFWGRYNEGLNCEHFLSFPWCVHDKLLEIKRDRQRILRALHHSSLQA</sequence>
<dbReference type="Proteomes" id="UP001164250">
    <property type="component" value="Chromosome 6"/>
</dbReference>
<evidence type="ECO:0000313" key="1">
    <source>
        <dbReference type="EMBL" id="KAJ0094286.1"/>
    </source>
</evidence>
<protein>
    <submittedName>
        <fullName evidence="1">Uncharacterized protein</fullName>
    </submittedName>
</protein>
<accession>A0ACC1B5R3</accession>
<proteinExistence type="predicted"/>
<evidence type="ECO:0000313" key="2">
    <source>
        <dbReference type="Proteomes" id="UP001164250"/>
    </source>
</evidence>
<keyword evidence="2" id="KW-1185">Reference proteome</keyword>
<reference evidence="2" key="1">
    <citation type="journal article" date="2023" name="G3 (Bethesda)">
        <title>Genome assembly and association tests identify interacting loci associated with vigor, precocity, and sex in interspecific pistachio rootstocks.</title>
        <authorList>
            <person name="Palmer W."/>
            <person name="Jacygrad E."/>
            <person name="Sagayaradj S."/>
            <person name="Cavanaugh K."/>
            <person name="Han R."/>
            <person name="Bertier L."/>
            <person name="Beede B."/>
            <person name="Kafkas S."/>
            <person name="Golino D."/>
            <person name="Preece J."/>
            <person name="Michelmore R."/>
        </authorList>
    </citation>
    <scope>NUCLEOTIDE SEQUENCE [LARGE SCALE GENOMIC DNA]</scope>
</reference>
<organism evidence="1 2">
    <name type="scientific">Pistacia atlantica</name>
    <dbReference type="NCBI Taxonomy" id="434234"/>
    <lineage>
        <taxon>Eukaryota</taxon>
        <taxon>Viridiplantae</taxon>
        <taxon>Streptophyta</taxon>
        <taxon>Embryophyta</taxon>
        <taxon>Tracheophyta</taxon>
        <taxon>Spermatophyta</taxon>
        <taxon>Magnoliopsida</taxon>
        <taxon>eudicotyledons</taxon>
        <taxon>Gunneridae</taxon>
        <taxon>Pentapetalae</taxon>
        <taxon>rosids</taxon>
        <taxon>malvids</taxon>
        <taxon>Sapindales</taxon>
        <taxon>Anacardiaceae</taxon>
        <taxon>Pistacia</taxon>
    </lineage>
</organism>